<name>A0A919J4D2_9ACTN</name>
<dbReference type="EMBL" id="BOMM01000047">
    <property type="protein sequence ID" value="GIE13167.1"/>
    <property type="molecule type" value="Genomic_DNA"/>
</dbReference>
<dbReference type="RefSeq" id="WP_203819616.1">
    <property type="nucleotide sequence ID" value="NZ_BAAABP010000052.1"/>
</dbReference>
<proteinExistence type="predicted"/>
<evidence type="ECO:0000313" key="2">
    <source>
        <dbReference type="EMBL" id="GIE13167.1"/>
    </source>
</evidence>
<sequence length="176" mass="18590">MSTEDVRPFISAAERVDVLGRLARENSDRIAVVVDDLIANGLDLGSTKKDGKDGAKDAGEAGFWDKKDGAKDGGSNDKIKDKDGGKDGGDKGGKESSDKGGKETSDKGKDTSDKGHSKDGSKDGSKEGIDGDKLLAAENELIIHDLDFVTIPVDITEQIQDLHEARLTALLSQPII</sequence>
<protein>
    <submittedName>
        <fullName evidence="2">Uncharacterized protein</fullName>
    </submittedName>
</protein>
<feature type="compositionally biased region" description="Basic and acidic residues" evidence="1">
    <location>
        <begin position="46"/>
        <end position="131"/>
    </location>
</feature>
<feature type="region of interest" description="Disordered" evidence="1">
    <location>
        <begin position="42"/>
        <end position="131"/>
    </location>
</feature>
<evidence type="ECO:0000313" key="3">
    <source>
        <dbReference type="Proteomes" id="UP000598174"/>
    </source>
</evidence>
<comment type="caution">
    <text evidence="2">The sequence shown here is derived from an EMBL/GenBank/DDBJ whole genome shotgun (WGS) entry which is preliminary data.</text>
</comment>
<organism evidence="2 3">
    <name type="scientific">Paractinoplanes ferrugineus</name>
    <dbReference type="NCBI Taxonomy" id="113564"/>
    <lineage>
        <taxon>Bacteria</taxon>
        <taxon>Bacillati</taxon>
        <taxon>Actinomycetota</taxon>
        <taxon>Actinomycetes</taxon>
        <taxon>Micromonosporales</taxon>
        <taxon>Micromonosporaceae</taxon>
        <taxon>Paractinoplanes</taxon>
    </lineage>
</organism>
<keyword evidence="3" id="KW-1185">Reference proteome</keyword>
<gene>
    <name evidence="2" type="ORF">Afe05nite_50070</name>
</gene>
<accession>A0A919J4D2</accession>
<dbReference type="Proteomes" id="UP000598174">
    <property type="component" value="Unassembled WGS sequence"/>
</dbReference>
<reference evidence="2" key="1">
    <citation type="submission" date="2021-01" db="EMBL/GenBank/DDBJ databases">
        <title>Whole genome shotgun sequence of Actinoplanes ferrugineus NBRC 15555.</title>
        <authorList>
            <person name="Komaki H."/>
            <person name="Tamura T."/>
        </authorList>
    </citation>
    <scope>NUCLEOTIDE SEQUENCE</scope>
    <source>
        <strain evidence="2">NBRC 15555</strain>
    </source>
</reference>
<evidence type="ECO:0000256" key="1">
    <source>
        <dbReference type="SAM" id="MobiDB-lite"/>
    </source>
</evidence>
<dbReference type="AlphaFoldDB" id="A0A919J4D2"/>